<dbReference type="SUPFAM" id="SSF55120">
    <property type="entry name" value="Pseudouridine synthase"/>
    <property type="match status" value="1"/>
</dbReference>
<evidence type="ECO:0000256" key="1">
    <source>
        <dbReference type="ARBA" id="ARBA00010876"/>
    </source>
</evidence>
<dbReference type="GO" id="GO:0009982">
    <property type="term" value="F:pseudouridine synthase activity"/>
    <property type="evidence" value="ECO:0007669"/>
    <property type="project" value="InterPro"/>
</dbReference>
<evidence type="ECO:0000259" key="2">
    <source>
        <dbReference type="Pfam" id="PF00849"/>
    </source>
</evidence>
<comment type="similarity">
    <text evidence="1">Belongs to the pseudouridine synthase RluA family.</text>
</comment>
<keyword evidence="4" id="KW-1185">Reference proteome</keyword>
<dbReference type="PROSITE" id="PS01129">
    <property type="entry name" value="PSI_RLU"/>
    <property type="match status" value="1"/>
</dbReference>
<dbReference type="Pfam" id="PF00849">
    <property type="entry name" value="PseudoU_synth_2"/>
    <property type="match status" value="1"/>
</dbReference>
<dbReference type="OrthoDB" id="9785808at2"/>
<proteinExistence type="inferred from homology"/>
<comment type="caution">
    <text evidence="3">The sequence shown here is derived from an EMBL/GenBank/DDBJ whole genome shotgun (WGS) entry which is preliminary data.</text>
</comment>
<dbReference type="CDD" id="cd02869">
    <property type="entry name" value="PseudoU_synth_RluA_like"/>
    <property type="match status" value="1"/>
</dbReference>
<dbReference type="GO" id="GO:0140098">
    <property type="term" value="F:catalytic activity, acting on RNA"/>
    <property type="evidence" value="ECO:0007669"/>
    <property type="project" value="UniProtKB-ARBA"/>
</dbReference>
<dbReference type="Gene3D" id="3.30.2350.10">
    <property type="entry name" value="Pseudouridine synthase"/>
    <property type="match status" value="1"/>
</dbReference>
<dbReference type="EMBL" id="NOIG01000010">
    <property type="protein sequence ID" value="OYD49206.1"/>
    <property type="molecule type" value="Genomic_DNA"/>
</dbReference>
<dbReference type="InterPro" id="IPR020103">
    <property type="entry name" value="PsdUridine_synth_cat_dom_sf"/>
</dbReference>
<dbReference type="AlphaFoldDB" id="A0A235EJJ3"/>
<dbReference type="InterPro" id="IPR050188">
    <property type="entry name" value="RluA_PseudoU_synthase"/>
</dbReference>
<gene>
    <name evidence="3" type="ORF">CBY09_16240</name>
</gene>
<dbReference type="GO" id="GO:0003723">
    <property type="term" value="F:RNA binding"/>
    <property type="evidence" value="ECO:0007669"/>
    <property type="project" value="InterPro"/>
</dbReference>
<dbReference type="PANTHER" id="PTHR21600">
    <property type="entry name" value="MITOCHONDRIAL RNA PSEUDOURIDINE SYNTHASE"/>
    <property type="match status" value="1"/>
</dbReference>
<dbReference type="PANTHER" id="PTHR21600:SF87">
    <property type="entry name" value="RNA PSEUDOURIDYLATE SYNTHASE DOMAIN-CONTAINING PROTEIN 1"/>
    <property type="match status" value="1"/>
</dbReference>
<feature type="domain" description="Pseudouridine synthase RsuA/RluA-like" evidence="2">
    <location>
        <begin position="45"/>
        <end position="197"/>
    </location>
</feature>
<name>A0A235EJJ3_9BURK</name>
<accession>A0A235EJJ3</accession>
<evidence type="ECO:0000313" key="3">
    <source>
        <dbReference type="EMBL" id="OYD49206.1"/>
    </source>
</evidence>
<dbReference type="Proteomes" id="UP000215441">
    <property type="component" value="Unassembled WGS sequence"/>
</dbReference>
<sequence>MPQAETFAQAAFLAPTVSAEVNHVERVANPQDLCAPPVALHEDADVLVLYKPSGLLCVPGRGIDKQDCLSARAQSHWPGALIVHRLDQATSGLVLMARHADAQRRLSLAFEQRQVHKRYVAIVQGLVDAPAGTWADIHLPIAADWERRPLRVIDAVHGKPSHTRWRTLSHDLTARTTRVELEPLTGRTHQLRVHMAAMGHPILGDTLYADAATQAQSSRLLLHAAELALAHPATGQPMRWELVADF</sequence>
<dbReference type="InterPro" id="IPR006145">
    <property type="entry name" value="PsdUridine_synth_RsuA/RluA"/>
</dbReference>
<organism evidence="3 4">
    <name type="scientific">Acidovorax kalamii</name>
    <dbReference type="NCBI Taxonomy" id="2004485"/>
    <lineage>
        <taxon>Bacteria</taxon>
        <taxon>Pseudomonadati</taxon>
        <taxon>Pseudomonadota</taxon>
        <taxon>Betaproteobacteria</taxon>
        <taxon>Burkholderiales</taxon>
        <taxon>Comamonadaceae</taxon>
        <taxon>Acidovorax</taxon>
    </lineage>
</organism>
<dbReference type="GO" id="GO:0000455">
    <property type="term" value="P:enzyme-directed rRNA pseudouridine synthesis"/>
    <property type="evidence" value="ECO:0007669"/>
    <property type="project" value="TreeGrafter"/>
</dbReference>
<dbReference type="InterPro" id="IPR006224">
    <property type="entry name" value="PsdUridine_synth_RluA-like_CS"/>
</dbReference>
<reference evidence="3 4" key="1">
    <citation type="submission" date="2017-07" db="EMBL/GenBank/DDBJ databases">
        <title>Acidovorax KNDSW TSA 6 genome sequence and assembly.</title>
        <authorList>
            <person name="Mayilraj S."/>
        </authorList>
    </citation>
    <scope>NUCLEOTIDE SEQUENCE [LARGE SCALE GENOMIC DNA]</scope>
    <source>
        <strain evidence="3 4">KNDSW-TSA6</strain>
    </source>
</reference>
<evidence type="ECO:0000313" key="4">
    <source>
        <dbReference type="Proteomes" id="UP000215441"/>
    </source>
</evidence>
<protein>
    <submittedName>
        <fullName evidence="3">RNA pseudouridine synthase</fullName>
    </submittedName>
</protein>